<dbReference type="AlphaFoldDB" id="A0A1G8VTD7"/>
<gene>
    <name evidence="1" type="ORF">SAMN04487820_101313</name>
</gene>
<dbReference type="EMBL" id="FNFM01000001">
    <property type="protein sequence ID" value="SDJ69246.1"/>
    <property type="molecule type" value="Genomic_DNA"/>
</dbReference>
<evidence type="ECO:0000313" key="1">
    <source>
        <dbReference type="EMBL" id="SDJ69246.1"/>
    </source>
</evidence>
<protein>
    <submittedName>
        <fullName evidence="1">Uncharacterized protein</fullName>
    </submittedName>
</protein>
<keyword evidence="2" id="KW-1185">Reference proteome</keyword>
<evidence type="ECO:0000313" key="2">
    <source>
        <dbReference type="Proteomes" id="UP000199213"/>
    </source>
</evidence>
<reference evidence="2" key="1">
    <citation type="submission" date="2016-10" db="EMBL/GenBank/DDBJ databases">
        <authorList>
            <person name="Varghese N."/>
            <person name="Submissions S."/>
        </authorList>
    </citation>
    <scope>NUCLEOTIDE SEQUENCE [LARGE SCALE GENOMIC DNA]</scope>
    <source>
        <strain evidence="2">DSM 45460</strain>
    </source>
</reference>
<name>A0A1G8VTD7_ACTMZ</name>
<accession>A0A1G8VTD7</accession>
<organism evidence="1 2">
    <name type="scientific">Actinopolyspora mzabensis</name>
    <dbReference type="NCBI Taxonomy" id="995066"/>
    <lineage>
        <taxon>Bacteria</taxon>
        <taxon>Bacillati</taxon>
        <taxon>Actinomycetota</taxon>
        <taxon>Actinomycetes</taxon>
        <taxon>Actinopolysporales</taxon>
        <taxon>Actinopolysporaceae</taxon>
        <taxon>Actinopolyspora</taxon>
    </lineage>
</organism>
<sequence length="135" mass="15236">MAGEYVSRAERRCVPAGSIREFTPTRTARPPRIAAYDGDAHTATRMLNQADRLIENAPDPQELSDGSYWHIPPVLNGHNGFVLHALRDFWQARRTARESPEAMSEAWTRAEWAADHRALAGWEGDAATQRIRELD</sequence>
<proteinExistence type="predicted"/>
<dbReference type="Proteomes" id="UP000199213">
    <property type="component" value="Unassembled WGS sequence"/>
</dbReference>